<dbReference type="EMBL" id="SKFH01000002">
    <property type="protein sequence ID" value="TCZ74404.1"/>
    <property type="molecule type" value="Genomic_DNA"/>
</dbReference>
<evidence type="ECO:0000313" key="2">
    <source>
        <dbReference type="EMBL" id="TCZ74404.1"/>
    </source>
</evidence>
<protein>
    <submittedName>
        <fullName evidence="2">Uncharacterized protein</fullName>
    </submittedName>
</protein>
<organism evidence="2 3">
    <name type="scientific">Flaviaesturariibacter aridisoli</name>
    <dbReference type="NCBI Taxonomy" id="2545761"/>
    <lineage>
        <taxon>Bacteria</taxon>
        <taxon>Pseudomonadati</taxon>
        <taxon>Bacteroidota</taxon>
        <taxon>Chitinophagia</taxon>
        <taxon>Chitinophagales</taxon>
        <taxon>Chitinophagaceae</taxon>
        <taxon>Flaviaestuariibacter</taxon>
    </lineage>
</organism>
<feature type="chain" id="PRO_5020845029" evidence="1">
    <location>
        <begin position="20"/>
        <end position="262"/>
    </location>
</feature>
<dbReference type="AlphaFoldDB" id="A0A4R4E494"/>
<evidence type="ECO:0000256" key="1">
    <source>
        <dbReference type="SAM" id="SignalP"/>
    </source>
</evidence>
<keyword evidence="1" id="KW-0732">Signal</keyword>
<comment type="caution">
    <text evidence="2">The sequence shown here is derived from an EMBL/GenBank/DDBJ whole genome shotgun (WGS) entry which is preliminary data.</text>
</comment>
<evidence type="ECO:0000313" key="3">
    <source>
        <dbReference type="Proteomes" id="UP000295164"/>
    </source>
</evidence>
<name>A0A4R4E494_9BACT</name>
<sequence>MNKKWLLLALPLMALFASCEHTIDLGGDGDGRSVCDSLRANRISGNATVVAGGDLSLRIRDQQFDNDFVYITWWGPGNFSDQGHTSIDRTNVNLGSAGWYYVRLQSMNQGCEKVDSIYVNVTLPQGTAPCNQALNSISYSNMGTSPITSVRKTLNSLSLKVLNANSSSGSVELQFNPYWRDREPVDGIYKVTTDQVQNDPYTDRIHISAIAQSIYFQGNTDGQNIYISHVNGKLQAQFCNIAMSGNNGQSWTTSITGTLREQ</sequence>
<keyword evidence="3" id="KW-1185">Reference proteome</keyword>
<gene>
    <name evidence="2" type="ORF">E0486_01910</name>
</gene>
<reference evidence="2 3" key="1">
    <citation type="submission" date="2019-03" db="EMBL/GenBank/DDBJ databases">
        <authorList>
            <person name="Kim M.K.M."/>
        </authorList>
    </citation>
    <scope>NUCLEOTIDE SEQUENCE [LARGE SCALE GENOMIC DNA]</scope>
    <source>
        <strain evidence="2 3">17J68-15</strain>
    </source>
</reference>
<dbReference type="Proteomes" id="UP000295164">
    <property type="component" value="Unassembled WGS sequence"/>
</dbReference>
<dbReference type="OrthoDB" id="659703at2"/>
<feature type="signal peptide" evidence="1">
    <location>
        <begin position="1"/>
        <end position="19"/>
    </location>
</feature>
<accession>A0A4R4E494</accession>
<proteinExistence type="predicted"/>
<dbReference type="PROSITE" id="PS51257">
    <property type="entry name" value="PROKAR_LIPOPROTEIN"/>
    <property type="match status" value="1"/>
</dbReference>
<dbReference type="RefSeq" id="WP_131850450.1">
    <property type="nucleotide sequence ID" value="NZ_SKFH01000002.1"/>
</dbReference>